<dbReference type="RefSeq" id="WP_014560405.1">
    <property type="nucleotide sequence ID" value="NC_017464.1"/>
</dbReference>
<feature type="signal peptide" evidence="1">
    <location>
        <begin position="1"/>
        <end position="20"/>
    </location>
</feature>
<dbReference type="Gene3D" id="3.40.50.1110">
    <property type="entry name" value="SGNH hydrolase"/>
    <property type="match status" value="2"/>
</dbReference>
<keyword evidence="3" id="KW-1185">Reference proteome</keyword>
<dbReference type="STRING" id="945713.IALB_1544"/>
<dbReference type="EMBL" id="CP003418">
    <property type="protein sequence ID" value="AFH49252.1"/>
    <property type="molecule type" value="Genomic_DNA"/>
</dbReference>
<dbReference type="HOGENOM" id="CLU_045521_0_0_10"/>
<proteinExistence type="predicted"/>
<feature type="chain" id="PRO_5003624488" evidence="1">
    <location>
        <begin position="21"/>
        <end position="478"/>
    </location>
</feature>
<sequence>MKKLVFVFAALISVSFFINGCVDKSDLTAPTPLNGKSGSADLTKYVAIGNSLTAGYQSGTLFYSAQIYAFPYLIAQQAGVEITGLKVSDPGLGGRLEIKSLSPFTLYTNPNAGSPMNLTLPAPYQNLGIPGALTYDVLFATNKDNCASAVFAGIPNPYFDLVLRNSALNLGTQLQQALAQNPTLITLWIGNNDVLGYATSGGTAPSAPTSATQFQQLFGGICNGIAQAGKQAVVANIPNVSAIPFFTTVGPQIALSTPWSQLAPSGVAGLVYQKTGGTIGVADSLSLLTGTNLVTLRGSSYAPLLGQPTGKFYRDNGIPVPASVDTTKPFGFHPQNPWPNALILDSDEIQVANQAVSDYNNIIAATAANFGFAVVDINSVFNQIRANDFTGGTVFNGITFRTTFVTGGLFSLDGVHPTNQGQAIIANEFLKVINTKYNAQFPLIDVSTIPGSLIFSGKINYQNGYPILPLEVFEHLLF</sequence>
<dbReference type="KEGG" id="ial:IALB_1544"/>
<dbReference type="GO" id="GO:0016788">
    <property type="term" value="F:hydrolase activity, acting on ester bonds"/>
    <property type="evidence" value="ECO:0007669"/>
    <property type="project" value="InterPro"/>
</dbReference>
<dbReference type="InterPro" id="IPR036514">
    <property type="entry name" value="SGNH_hydro_sf"/>
</dbReference>
<gene>
    <name evidence="2" type="ordered locus">IALB_1544</name>
</gene>
<accession>I0AJU5</accession>
<protein>
    <submittedName>
        <fullName evidence="2">Uncharacterized protein</fullName>
    </submittedName>
</protein>
<dbReference type="Pfam" id="PF00657">
    <property type="entry name" value="Lipase_GDSL"/>
    <property type="match status" value="2"/>
</dbReference>
<dbReference type="OrthoDB" id="9764164at2"/>
<evidence type="ECO:0000313" key="3">
    <source>
        <dbReference type="Proteomes" id="UP000007394"/>
    </source>
</evidence>
<dbReference type="eggNOG" id="COG3240">
    <property type="taxonomic scope" value="Bacteria"/>
</dbReference>
<reference evidence="2 3" key="1">
    <citation type="journal article" date="2012" name="Front. Microbiol.">
        <title>Complete genome of Ignavibacterium album, a metabolically versatile, flagellated, facultative anaerobe from the phylum Chlorobi.</title>
        <authorList>
            <person name="Liu Z."/>
            <person name="Frigaard N.-U."/>
            <person name="Vogl K."/>
            <person name="Iino T."/>
            <person name="Ohkuma M."/>
            <person name="Overmann J."/>
            <person name="Bryant D.A."/>
        </authorList>
    </citation>
    <scope>NUCLEOTIDE SEQUENCE [LARGE SCALE GENOMIC DNA]</scope>
    <source>
        <strain evidence="3">DSM 19864 / JCM 16511 / NBRC 101810 / Mat9-16</strain>
    </source>
</reference>
<evidence type="ECO:0000256" key="1">
    <source>
        <dbReference type="SAM" id="SignalP"/>
    </source>
</evidence>
<dbReference type="AlphaFoldDB" id="I0AJU5"/>
<evidence type="ECO:0000313" key="2">
    <source>
        <dbReference type="EMBL" id="AFH49252.1"/>
    </source>
</evidence>
<dbReference type="SUPFAM" id="SSF52266">
    <property type="entry name" value="SGNH hydrolase"/>
    <property type="match status" value="2"/>
</dbReference>
<dbReference type="InterPro" id="IPR001087">
    <property type="entry name" value="GDSL"/>
</dbReference>
<name>I0AJU5_IGNAJ</name>
<keyword evidence="1" id="KW-0732">Signal</keyword>
<dbReference type="PATRIC" id="fig|945713.3.peg.1544"/>
<organism evidence="2 3">
    <name type="scientific">Ignavibacterium album (strain DSM 19864 / JCM 16511 / NBRC 101810 / Mat9-16)</name>
    <dbReference type="NCBI Taxonomy" id="945713"/>
    <lineage>
        <taxon>Bacteria</taxon>
        <taxon>Pseudomonadati</taxon>
        <taxon>Ignavibacteriota</taxon>
        <taxon>Ignavibacteria</taxon>
        <taxon>Ignavibacteriales</taxon>
        <taxon>Ignavibacteriaceae</taxon>
        <taxon>Ignavibacterium</taxon>
    </lineage>
</organism>
<dbReference type="Proteomes" id="UP000007394">
    <property type="component" value="Chromosome"/>
</dbReference>